<dbReference type="RefSeq" id="NP_504030.2">
    <property type="nucleotide sequence ID" value="NM_071629.4"/>
</dbReference>
<dbReference type="OrthoDB" id="6375174at2759"/>
<feature type="region of interest" description="Disordered" evidence="1">
    <location>
        <begin position="65"/>
        <end position="91"/>
    </location>
</feature>
<dbReference type="GO" id="GO:0070300">
    <property type="term" value="F:phosphatidic acid binding"/>
    <property type="evidence" value="ECO:0000318"/>
    <property type="project" value="GO_Central"/>
</dbReference>
<dbReference type="InParanoid" id="O01619"/>
<dbReference type="GO" id="GO:0035091">
    <property type="term" value="F:phosphatidylinositol binding"/>
    <property type="evidence" value="ECO:0000318"/>
    <property type="project" value="GO_Central"/>
</dbReference>
<dbReference type="PIR" id="C89008">
    <property type="entry name" value="C89008"/>
</dbReference>
<gene>
    <name evidence="3 5" type="primary">unc-132</name>
    <name evidence="3" type="ORF">CELE_W08A12.1</name>
    <name evidence="5" type="ORF">W08A12.1</name>
</gene>
<dbReference type="InterPro" id="IPR038727">
    <property type="entry name" value="NadR/Ttd14_AAA_dom"/>
</dbReference>
<dbReference type="Proteomes" id="UP000001940">
    <property type="component" value="Chromosome V"/>
</dbReference>
<dbReference type="Gene3D" id="3.40.50.300">
    <property type="entry name" value="P-loop containing nucleotide triphosphate hydrolases"/>
    <property type="match status" value="1"/>
</dbReference>
<dbReference type="PhylomeDB" id="O01619"/>
<dbReference type="FunCoup" id="O01619">
    <property type="interactions" value="1058"/>
</dbReference>
<dbReference type="InterPro" id="IPR027417">
    <property type="entry name" value="P-loop_NTPase"/>
</dbReference>
<dbReference type="WormBase" id="W08A12.1a">
    <property type="protein sequence ID" value="CE30205"/>
    <property type="gene ID" value="WBGene00021078"/>
    <property type="gene designation" value="unc-132"/>
</dbReference>
<dbReference type="PANTHER" id="PTHR34932:SF1">
    <property type="entry name" value="TRPL TRANSLOCATION DEFECT PROTEIN 14"/>
    <property type="match status" value="1"/>
</dbReference>
<dbReference type="UCSC" id="W08A12.1b.2">
    <property type="organism name" value="c. elegans"/>
</dbReference>
<dbReference type="FunFam" id="2.40.320.10:FF:000003">
    <property type="entry name" value="Uncharacterized protein, isoform C"/>
    <property type="match status" value="1"/>
</dbReference>
<dbReference type="Bgee" id="WBGene00021078">
    <property type="expression patterns" value="Expressed in pharyngeal muscle cell (C elegans) and 4 other cell types or tissues"/>
</dbReference>
<evidence type="ECO:0000259" key="2">
    <source>
        <dbReference type="Pfam" id="PF13521"/>
    </source>
</evidence>
<name>O01619_CAEEL</name>
<dbReference type="ExpressionAtlas" id="O01619">
    <property type="expression patterns" value="baseline and differential"/>
</dbReference>
<dbReference type="AGR" id="WB:WBGene00021078"/>
<dbReference type="SUPFAM" id="SSF52540">
    <property type="entry name" value="P-loop containing nucleoside triphosphate hydrolases"/>
    <property type="match status" value="1"/>
</dbReference>
<dbReference type="PANTHER" id="PTHR34932">
    <property type="entry name" value="TRPL TRANSLOCATION DEFECT PROTEIN 14"/>
    <property type="match status" value="1"/>
</dbReference>
<dbReference type="STRING" id="6239.W08A12.1a.1"/>
<feature type="domain" description="NadR/Ttd14 AAA" evidence="2">
    <location>
        <begin position="107"/>
        <end position="285"/>
    </location>
</feature>
<sequence length="501" mass="57657">MIARKLGRRKTNESLRMPPARTVGPHQPVQPMVAPPPTGSMIPPRRQSSMSSTVAAASASRRVSPIYPKMNNNNNNHQQNQHHRKYRVSPVKTTCSRSVSLERKVYKIVLTGGPCGGKTTAQVRLATFFENLGWKVFTVPETATILLGGRVKFSELDTEQSYIFQRDLLATMHQIENTFFNQASAIKDRNVLIICDRGCMDPSAYSSPEDWQRMLKDLNYEEFDLRCSRYDQIAHLVTAADGAEKYYTLANNATRSEGVSHAMELDKRTRSVWIGHPYMDIIDNKNTSTFDDKVNKLIQVVCDRTGIRSGDRLAKDSKKRKWLVSAVDWKNFGKFEEFDIEHFYLLSDESNIQHRFRRRTQNNRSTYTLTSREYFKESKDSIETRMNVLSRDYNTYANMRDKSRASIYKKRRCFMYGNMYFNMDIYSDPLPPQANGNHLIFLETYTTVVKGTPLPEGSMPPFLTIEKEITGDSQYSMYSLSKYTKVANKNEFAGADKYKDD</sequence>
<proteinExistence type="evidence at protein level"/>
<evidence type="ECO:0000313" key="3">
    <source>
        <dbReference type="EMBL" id="CCD74290.1"/>
    </source>
</evidence>
<reference evidence="3 4" key="1">
    <citation type="journal article" date="1998" name="Science">
        <title>Genome sequence of the nematode C. elegans: a platform for investigating biology.</title>
        <authorList>
            <consortium name="The C. elegans sequencing consortium"/>
            <person name="Sulson J.E."/>
            <person name="Waterston R."/>
        </authorList>
    </citation>
    <scope>NUCLEOTIDE SEQUENCE [LARGE SCALE GENOMIC DNA]</scope>
    <source>
        <strain evidence="3 4">Bristol N2</strain>
    </source>
</reference>
<feature type="region of interest" description="Disordered" evidence="1">
    <location>
        <begin position="1"/>
        <end position="30"/>
    </location>
</feature>
<evidence type="ECO:0007829" key="6">
    <source>
        <dbReference type="PeptideAtlas" id="O01619"/>
    </source>
</evidence>
<dbReference type="PaxDb" id="6239-W08A12.1a"/>
<keyword evidence="4" id="KW-1185">Reference proteome</keyword>
<dbReference type="GeneID" id="178787"/>
<dbReference type="GO" id="GO:0005525">
    <property type="term" value="F:GTP binding"/>
    <property type="evidence" value="ECO:0000318"/>
    <property type="project" value="GO_Central"/>
</dbReference>
<evidence type="ECO:0000313" key="4">
    <source>
        <dbReference type="Proteomes" id="UP000001940"/>
    </source>
</evidence>
<protein>
    <submittedName>
        <fullName evidence="3">NadR/Ttd14 AAA domain-containing protein</fullName>
    </submittedName>
</protein>
<evidence type="ECO:0000256" key="1">
    <source>
        <dbReference type="SAM" id="MobiDB-lite"/>
    </source>
</evidence>
<dbReference type="GO" id="GO:0045494">
    <property type="term" value="P:photoreceptor cell maintenance"/>
    <property type="evidence" value="ECO:0000318"/>
    <property type="project" value="GO_Central"/>
</dbReference>
<dbReference type="EMBL" id="BX284605">
    <property type="protein sequence ID" value="CCD74290.1"/>
    <property type="molecule type" value="Genomic_DNA"/>
</dbReference>
<dbReference type="FunFam" id="3.40.50.300:FF:001321">
    <property type="entry name" value="Uncharacterized protein, isoform B"/>
    <property type="match status" value="1"/>
</dbReference>
<keyword evidence="6" id="KW-1267">Proteomics identification</keyword>
<dbReference type="OMA" id="THGKQDE"/>
<accession>O01619</accession>
<organism evidence="3 4">
    <name type="scientific">Caenorhabditis elegans</name>
    <dbReference type="NCBI Taxonomy" id="6239"/>
    <lineage>
        <taxon>Eukaryota</taxon>
        <taxon>Metazoa</taxon>
        <taxon>Ecdysozoa</taxon>
        <taxon>Nematoda</taxon>
        <taxon>Chromadorea</taxon>
        <taxon>Rhabditida</taxon>
        <taxon>Rhabditina</taxon>
        <taxon>Rhabditomorpha</taxon>
        <taxon>Rhabditoidea</taxon>
        <taxon>Rhabditidae</taxon>
        <taxon>Peloderinae</taxon>
        <taxon>Caenorhabditis</taxon>
    </lineage>
</organism>
<dbReference type="Pfam" id="PF13521">
    <property type="entry name" value="AAA_28"/>
    <property type="match status" value="1"/>
</dbReference>
<dbReference type="eggNOG" id="ENOG502QVQD">
    <property type="taxonomic scope" value="Eukaryota"/>
</dbReference>
<dbReference type="CTD" id="178787"/>
<evidence type="ECO:0000313" key="5">
    <source>
        <dbReference type="WormBase" id="W08A12.1a"/>
    </source>
</evidence>
<dbReference type="InterPro" id="IPR033469">
    <property type="entry name" value="CYTH-like_dom_sf"/>
</dbReference>
<dbReference type="InterPro" id="IPR053227">
    <property type="entry name" value="TRPL-trafficking_regulator"/>
</dbReference>
<dbReference type="SUPFAM" id="SSF55154">
    <property type="entry name" value="CYTH-like phosphatases"/>
    <property type="match status" value="1"/>
</dbReference>
<dbReference type="AlphaFoldDB" id="O01619"/>
<dbReference type="Gene3D" id="2.40.320.10">
    <property type="entry name" value="Hypothetical Protein Pfu-838710-001"/>
    <property type="match status" value="1"/>
</dbReference>